<sequence length="160" mass="17852">MILSMMGNQFIFLLMKEQGLDLCLKTFIFMDISVLLLSYLQITQLVLLLHFICLMGTCLRRTMMKLTEFLEILEAKTGGFRPISMGMVAQVLAEKKDMDFGLILLKISINTDSGTRSLRQSARLILRKPNDSAFDPALRLAGPTTITGNDTAGADQSWKG</sequence>
<protein>
    <submittedName>
        <fullName evidence="2">Uncharacterized protein</fullName>
    </submittedName>
</protein>
<accession>A0ABS8S5Q7</accession>
<evidence type="ECO:0000313" key="3">
    <source>
        <dbReference type="Proteomes" id="UP000823775"/>
    </source>
</evidence>
<name>A0ABS8S5Q7_DATST</name>
<reference evidence="2 3" key="1">
    <citation type="journal article" date="2021" name="BMC Genomics">
        <title>Datura genome reveals duplications of psychoactive alkaloid biosynthetic genes and high mutation rate following tissue culture.</title>
        <authorList>
            <person name="Rajewski A."/>
            <person name="Carter-House D."/>
            <person name="Stajich J."/>
            <person name="Litt A."/>
        </authorList>
    </citation>
    <scope>NUCLEOTIDE SEQUENCE [LARGE SCALE GENOMIC DNA]</scope>
    <source>
        <strain evidence="2">AR-01</strain>
    </source>
</reference>
<proteinExistence type="predicted"/>
<organism evidence="2 3">
    <name type="scientific">Datura stramonium</name>
    <name type="common">Jimsonweed</name>
    <name type="synonym">Common thornapple</name>
    <dbReference type="NCBI Taxonomy" id="4076"/>
    <lineage>
        <taxon>Eukaryota</taxon>
        <taxon>Viridiplantae</taxon>
        <taxon>Streptophyta</taxon>
        <taxon>Embryophyta</taxon>
        <taxon>Tracheophyta</taxon>
        <taxon>Spermatophyta</taxon>
        <taxon>Magnoliopsida</taxon>
        <taxon>eudicotyledons</taxon>
        <taxon>Gunneridae</taxon>
        <taxon>Pentapetalae</taxon>
        <taxon>asterids</taxon>
        <taxon>lamiids</taxon>
        <taxon>Solanales</taxon>
        <taxon>Solanaceae</taxon>
        <taxon>Solanoideae</taxon>
        <taxon>Datureae</taxon>
        <taxon>Datura</taxon>
    </lineage>
</organism>
<feature type="transmembrane region" description="Helical" evidence="1">
    <location>
        <begin position="35"/>
        <end position="59"/>
    </location>
</feature>
<dbReference type="EMBL" id="JACEIK010000301">
    <property type="protein sequence ID" value="MCD7454401.1"/>
    <property type="molecule type" value="Genomic_DNA"/>
</dbReference>
<keyword evidence="1" id="KW-0472">Membrane</keyword>
<keyword evidence="1" id="KW-0812">Transmembrane</keyword>
<keyword evidence="3" id="KW-1185">Reference proteome</keyword>
<evidence type="ECO:0000256" key="1">
    <source>
        <dbReference type="SAM" id="Phobius"/>
    </source>
</evidence>
<dbReference type="Proteomes" id="UP000823775">
    <property type="component" value="Unassembled WGS sequence"/>
</dbReference>
<evidence type="ECO:0000313" key="2">
    <source>
        <dbReference type="EMBL" id="MCD7454401.1"/>
    </source>
</evidence>
<keyword evidence="1" id="KW-1133">Transmembrane helix</keyword>
<gene>
    <name evidence="2" type="ORF">HAX54_024800</name>
</gene>
<comment type="caution">
    <text evidence="2">The sequence shown here is derived from an EMBL/GenBank/DDBJ whole genome shotgun (WGS) entry which is preliminary data.</text>
</comment>